<comment type="caution">
    <text evidence="1">The sequence shown here is derived from an EMBL/GenBank/DDBJ whole genome shotgun (WGS) entry which is preliminary data.</text>
</comment>
<evidence type="ECO:0000313" key="1">
    <source>
        <dbReference type="EMBL" id="RIA94344.1"/>
    </source>
</evidence>
<accession>A0A397THJ6</accession>
<reference evidence="1 2" key="1">
    <citation type="submission" date="2018-06" db="EMBL/GenBank/DDBJ databases">
        <title>Comparative genomics reveals the genomic features of Rhizophagus irregularis, R. cerebriforme, R. diaphanum and Gigaspora rosea, and their symbiotic lifestyle signature.</title>
        <authorList>
            <person name="Morin E."/>
            <person name="San Clemente H."/>
            <person name="Chen E.C.H."/>
            <person name="De La Providencia I."/>
            <person name="Hainaut M."/>
            <person name="Kuo A."/>
            <person name="Kohler A."/>
            <person name="Murat C."/>
            <person name="Tang N."/>
            <person name="Roy S."/>
            <person name="Loubradou J."/>
            <person name="Henrissat B."/>
            <person name="Grigoriev I.V."/>
            <person name="Corradi N."/>
            <person name="Roux C."/>
            <person name="Martin F.M."/>
        </authorList>
    </citation>
    <scope>NUCLEOTIDE SEQUENCE [LARGE SCALE GENOMIC DNA]</scope>
    <source>
        <strain evidence="1 2">DAOM 227022</strain>
    </source>
</reference>
<protein>
    <submittedName>
        <fullName evidence="1">Uncharacterized protein</fullName>
    </submittedName>
</protein>
<dbReference type="AlphaFoldDB" id="A0A397THJ6"/>
<sequence>MGVGKSYLVMFLAAKASENWLLLYIADAAKLDLCLDKQSSEVIVRYFLAINKDILTAAELENLVQKIRTDSVVPFAEAMWDMLQQKNCKILVVVDKHGVLFSHKTTPAPLRLHILKPLMKLTYWGEDSLGTRVVLTGTAHAKFKKRYLINGMNDWVEFVGPLPEDIFDSLLKLHPIFGDEKIAPKDQLASSPQHSKFLVCNYECHPQFDFIIRYTFIQISVSFFDKHNQGSANILKAFEYYYKNGNDIRNQIEIYLDAVFSNQHMVMHSNGKFEVLTNGLPIESDFCIVYMRENPDSPNYTQLVKRYQDIAFISYDEIKTKLFGDFLRS</sequence>
<organism evidence="1 2">
    <name type="scientific">Glomus cerebriforme</name>
    <dbReference type="NCBI Taxonomy" id="658196"/>
    <lineage>
        <taxon>Eukaryota</taxon>
        <taxon>Fungi</taxon>
        <taxon>Fungi incertae sedis</taxon>
        <taxon>Mucoromycota</taxon>
        <taxon>Glomeromycotina</taxon>
        <taxon>Glomeromycetes</taxon>
        <taxon>Glomerales</taxon>
        <taxon>Glomeraceae</taxon>
        <taxon>Glomus</taxon>
    </lineage>
</organism>
<gene>
    <name evidence="1" type="ORF">C1645_734870</name>
</gene>
<dbReference type="EMBL" id="QKYT01000083">
    <property type="protein sequence ID" value="RIA94344.1"/>
    <property type="molecule type" value="Genomic_DNA"/>
</dbReference>
<name>A0A397THJ6_9GLOM</name>
<dbReference type="Proteomes" id="UP000265703">
    <property type="component" value="Unassembled WGS sequence"/>
</dbReference>
<evidence type="ECO:0000313" key="2">
    <source>
        <dbReference type="Proteomes" id="UP000265703"/>
    </source>
</evidence>
<proteinExistence type="predicted"/>
<dbReference type="STRING" id="658196.A0A397THJ6"/>
<dbReference type="OrthoDB" id="2303713at2759"/>
<keyword evidence="2" id="KW-1185">Reference proteome</keyword>